<dbReference type="OrthoDB" id="439172at2759"/>
<reference evidence="2" key="2">
    <citation type="submission" date="2024-04" db="EMBL/GenBank/DDBJ databases">
        <authorList>
            <person name="Chen Y."/>
            <person name="Shah S."/>
            <person name="Dougan E. K."/>
            <person name="Thang M."/>
            <person name="Chan C."/>
        </authorList>
    </citation>
    <scope>NUCLEOTIDE SEQUENCE [LARGE SCALE GENOMIC DNA]</scope>
</reference>
<dbReference type="EMBL" id="CAMXCT030006561">
    <property type="protein sequence ID" value="CAL4803319.1"/>
    <property type="molecule type" value="Genomic_DNA"/>
</dbReference>
<evidence type="ECO:0000313" key="1">
    <source>
        <dbReference type="EMBL" id="CAI4016007.1"/>
    </source>
</evidence>
<organism evidence="1">
    <name type="scientific">Cladocopium goreaui</name>
    <dbReference type="NCBI Taxonomy" id="2562237"/>
    <lineage>
        <taxon>Eukaryota</taxon>
        <taxon>Sar</taxon>
        <taxon>Alveolata</taxon>
        <taxon>Dinophyceae</taxon>
        <taxon>Suessiales</taxon>
        <taxon>Symbiodiniaceae</taxon>
        <taxon>Cladocopium</taxon>
    </lineage>
</organism>
<accession>A0A9P1DV44</accession>
<dbReference type="EMBL" id="CAMXCT020006561">
    <property type="protein sequence ID" value="CAL1169382.1"/>
    <property type="molecule type" value="Genomic_DNA"/>
</dbReference>
<feature type="non-terminal residue" evidence="1">
    <location>
        <position position="1"/>
    </location>
</feature>
<sequence>LTDFFRWKRWRVRMRPIWARRAPLISVPLGSGGVQPDQLKQLKQKLEPRHWLDEQTLLFEIPWDLEDGPLDQVLELNWPGREAEVLAERLEVALQANQEAEKKLLQVPQGPHADFKAKLQRAALQLLRNERPLLEEELAALQG</sequence>
<dbReference type="AlphaFoldDB" id="A0A9P1DV44"/>
<name>A0A9P1DV44_9DINO</name>
<evidence type="ECO:0000313" key="3">
    <source>
        <dbReference type="EMBL" id="CAL4803319.1"/>
    </source>
</evidence>
<keyword evidence="4" id="KW-1185">Reference proteome</keyword>
<reference evidence="1" key="1">
    <citation type="submission" date="2022-10" db="EMBL/GenBank/DDBJ databases">
        <authorList>
            <person name="Chen Y."/>
            <person name="Dougan E. K."/>
            <person name="Chan C."/>
            <person name="Rhodes N."/>
            <person name="Thang M."/>
        </authorList>
    </citation>
    <scope>NUCLEOTIDE SEQUENCE</scope>
</reference>
<comment type="caution">
    <text evidence="1">The sequence shown here is derived from an EMBL/GenBank/DDBJ whole genome shotgun (WGS) entry which is preliminary data.</text>
</comment>
<evidence type="ECO:0000313" key="4">
    <source>
        <dbReference type="Proteomes" id="UP001152797"/>
    </source>
</evidence>
<protein>
    <submittedName>
        <fullName evidence="3">Protein TIC 20-v, chloroplastic</fullName>
    </submittedName>
</protein>
<evidence type="ECO:0000313" key="2">
    <source>
        <dbReference type="EMBL" id="CAL1169382.1"/>
    </source>
</evidence>
<dbReference type="Proteomes" id="UP001152797">
    <property type="component" value="Unassembled WGS sequence"/>
</dbReference>
<proteinExistence type="predicted"/>
<dbReference type="EMBL" id="CAMXCT010006561">
    <property type="protein sequence ID" value="CAI4016007.1"/>
    <property type="molecule type" value="Genomic_DNA"/>
</dbReference>
<gene>
    <name evidence="1" type="ORF">C1SCF055_LOCUS40789</name>
</gene>